<proteinExistence type="predicted"/>
<organism evidence="2 3">
    <name type="scientific">Seminavis robusta</name>
    <dbReference type="NCBI Taxonomy" id="568900"/>
    <lineage>
        <taxon>Eukaryota</taxon>
        <taxon>Sar</taxon>
        <taxon>Stramenopiles</taxon>
        <taxon>Ochrophyta</taxon>
        <taxon>Bacillariophyta</taxon>
        <taxon>Bacillariophyceae</taxon>
        <taxon>Bacillariophycidae</taxon>
        <taxon>Naviculales</taxon>
        <taxon>Naviculaceae</taxon>
        <taxon>Seminavis</taxon>
    </lineage>
</organism>
<gene>
    <name evidence="2" type="ORF">SEMRO_241_G096350.1</name>
</gene>
<protein>
    <submittedName>
        <fullName evidence="2">Uncharacterized protein</fullName>
    </submittedName>
</protein>
<feature type="compositionally biased region" description="Polar residues" evidence="1">
    <location>
        <begin position="1"/>
        <end position="11"/>
    </location>
</feature>
<comment type="caution">
    <text evidence="2">The sequence shown here is derived from an EMBL/GenBank/DDBJ whole genome shotgun (WGS) entry which is preliminary data.</text>
</comment>
<name>A0A9N8HAG6_9STRA</name>
<dbReference type="AlphaFoldDB" id="A0A9N8HAG6"/>
<feature type="compositionally biased region" description="Basic and acidic residues" evidence="1">
    <location>
        <begin position="68"/>
        <end position="77"/>
    </location>
</feature>
<evidence type="ECO:0000256" key="1">
    <source>
        <dbReference type="SAM" id="MobiDB-lite"/>
    </source>
</evidence>
<reference evidence="2" key="1">
    <citation type="submission" date="2020-06" db="EMBL/GenBank/DDBJ databases">
        <authorList>
            <consortium name="Plant Systems Biology data submission"/>
        </authorList>
    </citation>
    <scope>NUCLEOTIDE SEQUENCE</scope>
    <source>
        <strain evidence="2">D6</strain>
    </source>
</reference>
<dbReference type="EMBL" id="CAICTM010000240">
    <property type="protein sequence ID" value="CAB9505722.1"/>
    <property type="molecule type" value="Genomic_DNA"/>
</dbReference>
<evidence type="ECO:0000313" key="2">
    <source>
        <dbReference type="EMBL" id="CAB9505722.1"/>
    </source>
</evidence>
<sequence length="122" mass="13501">MTDTDNSSNWQKWAASKGGLLEEPQDLLVSGPIDEETMKHMQLPRLEDGEDGGDIRSQLKALFSANQSHEEHNKSEDSVVPPPPLLLRRGRTASPPALDRSDSMAPFLLKRSRAALEGLDRL</sequence>
<keyword evidence="3" id="KW-1185">Reference proteome</keyword>
<accession>A0A9N8HAG6</accession>
<evidence type="ECO:0000313" key="3">
    <source>
        <dbReference type="Proteomes" id="UP001153069"/>
    </source>
</evidence>
<feature type="region of interest" description="Disordered" evidence="1">
    <location>
        <begin position="1"/>
        <end position="106"/>
    </location>
</feature>
<dbReference type="Proteomes" id="UP001153069">
    <property type="component" value="Unassembled WGS sequence"/>
</dbReference>